<evidence type="ECO:0000313" key="1">
    <source>
        <dbReference type="EMBL" id="EOB06266.1"/>
    </source>
</evidence>
<accession>R0K7U1</accession>
<dbReference type="AlphaFoldDB" id="R0K7U1"/>
<evidence type="ECO:0000313" key="2">
    <source>
        <dbReference type="Proteomes" id="UP000296049"/>
    </source>
</evidence>
<reference evidence="2" key="1">
    <citation type="journal article" date="2013" name="Nat. Genet.">
        <title>The duck genome and transcriptome provide insight into an avian influenza virus reservoir species.</title>
        <authorList>
            <person name="Huang Y."/>
            <person name="Li Y."/>
            <person name="Burt D.W."/>
            <person name="Chen H."/>
            <person name="Zhang Y."/>
            <person name="Qian W."/>
            <person name="Kim H."/>
            <person name="Gan S."/>
            <person name="Zhao Y."/>
            <person name="Li J."/>
            <person name="Yi K."/>
            <person name="Feng H."/>
            <person name="Zhu P."/>
            <person name="Li B."/>
            <person name="Liu Q."/>
            <person name="Fairley S."/>
            <person name="Magor K.E."/>
            <person name="Du Z."/>
            <person name="Hu X."/>
            <person name="Goodman L."/>
            <person name="Tafer H."/>
            <person name="Vignal A."/>
            <person name="Lee T."/>
            <person name="Kim K.W."/>
            <person name="Sheng Z."/>
            <person name="An Y."/>
            <person name="Searle S."/>
            <person name="Herrero J."/>
            <person name="Groenen M.A."/>
            <person name="Crooijmans R.P."/>
            <person name="Faraut T."/>
            <person name="Cai Q."/>
            <person name="Webster R.G."/>
            <person name="Aldridge J.R."/>
            <person name="Warren W.C."/>
            <person name="Bartschat S."/>
            <person name="Kehr S."/>
            <person name="Marz M."/>
            <person name="Stadler P.F."/>
            <person name="Smith J."/>
            <person name="Kraus R.H."/>
            <person name="Zhao Y."/>
            <person name="Ren L."/>
            <person name="Fei J."/>
            <person name="Morisson M."/>
            <person name="Kaiser P."/>
            <person name="Griffin D.K."/>
            <person name="Rao M."/>
            <person name="Pitel F."/>
            <person name="Wang J."/>
            <person name="Li N."/>
        </authorList>
    </citation>
    <scope>NUCLEOTIDE SEQUENCE [LARGE SCALE GENOMIC DNA]</scope>
</reference>
<proteinExistence type="predicted"/>
<keyword evidence="2" id="KW-1185">Reference proteome</keyword>
<dbReference type="Proteomes" id="UP000296049">
    <property type="component" value="Unassembled WGS sequence"/>
</dbReference>
<dbReference type="EMBL" id="KB742622">
    <property type="protein sequence ID" value="EOB06266.1"/>
    <property type="molecule type" value="Genomic_DNA"/>
</dbReference>
<sequence length="223" mass="24465">MKAPDRSKRCPVEHNIRVVFAKLSNSDSLCNSDTWSLVALVQVSRFLGGRGNAEDVIPQPAVWKNGDCTHSHVHMADCTGRNTKSTSLIPLPSLADQDEGPLMPARLFGLTAQDWSYGSNKKHTSPALSALLNSCPLKYPSFFNLHKRGLSLCGLGFRPISKDSYFGFFSVQISSTENPKLSENVSILKAPAVISQEDVVQQQSPRVAVSHPRAPMIRVCFEN</sequence>
<name>R0K7U1_ANAPL</name>
<gene>
    <name evidence="1" type="ORF">Anapl_03748</name>
</gene>
<protein>
    <submittedName>
        <fullName evidence="1">Uncharacterized protein</fullName>
    </submittedName>
</protein>
<organism evidence="1 2">
    <name type="scientific">Anas platyrhynchos</name>
    <name type="common">Mallard</name>
    <name type="synonym">Anas boschas</name>
    <dbReference type="NCBI Taxonomy" id="8839"/>
    <lineage>
        <taxon>Eukaryota</taxon>
        <taxon>Metazoa</taxon>
        <taxon>Chordata</taxon>
        <taxon>Craniata</taxon>
        <taxon>Vertebrata</taxon>
        <taxon>Euteleostomi</taxon>
        <taxon>Archelosauria</taxon>
        <taxon>Archosauria</taxon>
        <taxon>Dinosauria</taxon>
        <taxon>Saurischia</taxon>
        <taxon>Theropoda</taxon>
        <taxon>Coelurosauria</taxon>
        <taxon>Aves</taxon>
        <taxon>Neognathae</taxon>
        <taxon>Galloanserae</taxon>
        <taxon>Anseriformes</taxon>
        <taxon>Anatidae</taxon>
        <taxon>Anatinae</taxon>
        <taxon>Anas</taxon>
    </lineage>
</organism>